<dbReference type="OrthoDB" id="6383923at2759"/>
<proteinExistence type="predicted"/>
<dbReference type="Proteomes" id="UP000326759">
    <property type="component" value="Unassembled WGS sequence"/>
</dbReference>
<reference evidence="2 3" key="1">
    <citation type="journal article" date="2019" name="PLoS Biol.">
        <title>Sex chromosomes control vertical transmission of feminizing Wolbachia symbionts in an isopod.</title>
        <authorList>
            <person name="Becking T."/>
            <person name="Chebbi M.A."/>
            <person name="Giraud I."/>
            <person name="Moumen B."/>
            <person name="Laverre T."/>
            <person name="Caubet Y."/>
            <person name="Peccoud J."/>
            <person name="Gilbert C."/>
            <person name="Cordaux R."/>
        </authorList>
    </citation>
    <scope>NUCLEOTIDE SEQUENCE [LARGE SCALE GENOMIC DNA]</scope>
    <source>
        <strain evidence="2">ANa2</strain>
        <tissue evidence="2">Whole body excluding digestive tract and cuticle</tissue>
    </source>
</reference>
<evidence type="ECO:0000313" key="1">
    <source>
        <dbReference type="EMBL" id="KAB7497936.1"/>
    </source>
</evidence>
<name>A0A5N5TG56_9CRUS</name>
<dbReference type="AlphaFoldDB" id="A0A5N5TG56"/>
<comment type="caution">
    <text evidence="2">The sequence shown here is derived from an EMBL/GenBank/DDBJ whole genome shotgun (WGS) entry which is preliminary data.</text>
</comment>
<gene>
    <name evidence="2" type="ORF">Anas_04148</name>
    <name evidence="1" type="ORF">Anas_07894</name>
</gene>
<evidence type="ECO:0000313" key="2">
    <source>
        <dbReference type="EMBL" id="KAB7505068.1"/>
    </source>
</evidence>
<sequence>MDYTMFKNYKRKCCDPLKWHKKPILSSLLLITPFIEEKFNLSKNNFICSNCLYNHCSQKKLETHEELQDQKDHSSDNLYCNQNPMLLNNISD</sequence>
<evidence type="ECO:0000313" key="3">
    <source>
        <dbReference type="Proteomes" id="UP000326759"/>
    </source>
</evidence>
<keyword evidence="3" id="KW-1185">Reference proteome</keyword>
<organism evidence="2 3">
    <name type="scientific">Armadillidium nasatum</name>
    <dbReference type="NCBI Taxonomy" id="96803"/>
    <lineage>
        <taxon>Eukaryota</taxon>
        <taxon>Metazoa</taxon>
        <taxon>Ecdysozoa</taxon>
        <taxon>Arthropoda</taxon>
        <taxon>Crustacea</taxon>
        <taxon>Multicrustacea</taxon>
        <taxon>Malacostraca</taxon>
        <taxon>Eumalacostraca</taxon>
        <taxon>Peracarida</taxon>
        <taxon>Isopoda</taxon>
        <taxon>Oniscidea</taxon>
        <taxon>Crinocheta</taxon>
        <taxon>Armadillidiidae</taxon>
        <taxon>Armadillidium</taxon>
    </lineage>
</organism>
<dbReference type="EMBL" id="SEYY01019744">
    <property type="protein sequence ID" value="KAB7497936.1"/>
    <property type="molecule type" value="Genomic_DNA"/>
</dbReference>
<dbReference type="EMBL" id="SEYY01001861">
    <property type="protein sequence ID" value="KAB7505068.1"/>
    <property type="molecule type" value="Genomic_DNA"/>
</dbReference>
<protein>
    <submittedName>
        <fullName evidence="2">Uncharacterized protein</fullName>
    </submittedName>
</protein>
<accession>A0A5N5TG56</accession>